<evidence type="ECO:0000256" key="5">
    <source>
        <dbReference type="ARBA" id="ARBA00093797"/>
    </source>
</evidence>
<sequence length="110" mass="12459">MSKPSTILRQYEVIAAITSRMLKEARADHWDEVIVLGAQYQEAVETLRGINILSDEDRAARRQLLARILDDDAHIRLLAAPELSRLGRLLGDIKRQHTVLQAYCAPSLKQ</sequence>
<dbReference type="EMBL" id="CP022987">
    <property type="protein sequence ID" value="QAA92954.1"/>
    <property type="molecule type" value="Genomic_DNA"/>
</dbReference>
<dbReference type="InterPro" id="IPR008622">
    <property type="entry name" value="FliT"/>
</dbReference>
<keyword evidence="7" id="KW-1185">Reference proteome</keyword>
<dbReference type="OrthoDB" id="8687480at2"/>
<dbReference type="Pfam" id="PF05400">
    <property type="entry name" value="FliT"/>
    <property type="match status" value="1"/>
</dbReference>
<dbReference type="AlphaFoldDB" id="A0A410G9F9"/>
<evidence type="ECO:0000256" key="2">
    <source>
        <dbReference type="ARBA" id="ARBA00022490"/>
    </source>
</evidence>
<proteinExistence type="predicted"/>
<reference evidence="6 7" key="1">
    <citation type="submission" date="2017-08" db="EMBL/GenBank/DDBJ databases">
        <authorList>
            <person name="Park S.-J."/>
            <person name="Kim H."/>
        </authorList>
    </citation>
    <scope>NUCLEOTIDE SEQUENCE [LARGE SCALE GENOMIC DNA]</scope>
    <source>
        <strain evidence="7">ye3</strain>
    </source>
</reference>
<gene>
    <name evidence="6" type="ORF">CKA81_03160</name>
</gene>
<dbReference type="Gene3D" id="1.20.58.380">
    <property type="entry name" value="Flagellar protein flit"/>
    <property type="match status" value="1"/>
</dbReference>
<dbReference type="GO" id="GO:0044781">
    <property type="term" value="P:bacterial-type flagellum organization"/>
    <property type="evidence" value="ECO:0007669"/>
    <property type="project" value="UniProtKB-KW"/>
</dbReference>
<evidence type="ECO:0000313" key="6">
    <source>
        <dbReference type="EMBL" id="QAA92954.1"/>
    </source>
</evidence>
<protein>
    <recommendedName>
        <fullName evidence="5">Flagellar protein FliT</fullName>
    </recommendedName>
</protein>
<name>A0A410G9F9_9BURK</name>
<organism evidence="6 7">
    <name type="scientific">Pollutimonas thiosulfatoxidans</name>
    <dbReference type="NCBI Taxonomy" id="2028345"/>
    <lineage>
        <taxon>Bacteria</taxon>
        <taxon>Pseudomonadati</taxon>
        <taxon>Pseudomonadota</taxon>
        <taxon>Betaproteobacteria</taxon>
        <taxon>Burkholderiales</taxon>
        <taxon>Alcaligenaceae</taxon>
        <taxon>Pollutimonas</taxon>
    </lineage>
</organism>
<evidence type="ECO:0000256" key="1">
    <source>
        <dbReference type="ARBA" id="ARBA00004514"/>
    </source>
</evidence>
<evidence type="ECO:0000313" key="7">
    <source>
        <dbReference type="Proteomes" id="UP000283474"/>
    </source>
</evidence>
<comment type="subcellular location">
    <subcellularLocation>
        <location evidence="1">Cytoplasm</location>
        <location evidence="1">Cytosol</location>
    </subcellularLocation>
</comment>
<evidence type="ECO:0000256" key="4">
    <source>
        <dbReference type="ARBA" id="ARBA00023186"/>
    </source>
</evidence>
<keyword evidence="2" id="KW-0963">Cytoplasm</keyword>
<dbReference type="KEGG" id="pus:CKA81_03160"/>
<keyword evidence="4" id="KW-0143">Chaperone</keyword>
<dbReference type="Proteomes" id="UP000283474">
    <property type="component" value="Chromosome"/>
</dbReference>
<dbReference type="RefSeq" id="WP_128354005.1">
    <property type="nucleotide sequence ID" value="NZ_CP022987.1"/>
</dbReference>
<keyword evidence="3" id="KW-1005">Bacterial flagellum biogenesis</keyword>
<accession>A0A410G9F9</accession>
<evidence type="ECO:0000256" key="3">
    <source>
        <dbReference type="ARBA" id="ARBA00022795"/>
    </source>
</evidence>